<dbReference type="Proteomes" id="UP000612352">
    <property type="component" value="Unassembled WGS sequence"/>
</dbReference>
<dbReference type="Pfam" id="PF00248">
    <property type="entry name" value="Aldo_ket_red"/>
    <property type="match status" value="1"/>
</dbReference>
<keyword evidence="1" id="KW-0560">Oxidoreductase</keyword>
<protein>
    <submittedName>
        <fullName evidence="3">Oxidoreductase</fullName>
    </submittedName>
</protein>
<accession>A0ABS1BCN1</accession>
<dbReference type="CDD" id="cd19088">
    <property type="entry name" value="AKR_AKR13B1"/>
    <property type="match status" value="1"/>
</dbReference>
<evidence type="ECO:0000313" key="4">
    <source>
        <dbReference type="Proteomes" id="UP000612352"/>
    </source>
</evidence>
<dbReference type="PANTHER" id="PTHR43625:SF40">
    <property type="entry name" value="ALDO-KETO REDUCTASE YAKC [NADP(+)]"/>
    <property type="match status" value="1"/>
</dbReference>
<dbReference type="SUPFAM" id="SSF51430">
    <property type="entry name" value="NAD(P)-linked oxidoreductase"/>
    <property type="match status" value="1"/>
</dbReference>
<reference evidence="3 4" key="1">
    <citation type="submission" date="2020-12" db="EMBL/GenBank/DDBJ databases">
        <title>Brachybacterium sp. MASK1Z-5, whole genome shotgun sequence.</title>
        <authorList>
            <person name="Tuo L."/>
        </authorList>
    </citation>
    <scope>NUCLEOTIDE SEQUENCE [LARGE SCALE GENOMIC DNA]</scope>
    <source>
        <strain evidence="3 4">MASK1Z-5</strain>
    </source>
</reference>
<comment type="caution">
    <text evidence="3">The sequence shown here is derived from an EMBL/GenBank/DDBJ whole genome shotgun (WGS) entry which is preliminary data.</text>
</comment>
<dbReference type="RefSeq" id="WP_200503267.1">
    <property type="nucleotide sequence ID" value="NZ_JAEDAJ010000008.1"/>
</dbReference>
<evidence type="ECO:0000313" key="3">
    <source>
        <dbReference type="EMBL" id="MBK0332373.1"/>
    </source>
</evidence>
<evidence type="ECO:0000259" key="2">
    <source>
        <dbReference type="Pfam" id="PF00248"/>
    </source>
</evidence>
<dbReference type="InterPro" id="IPR023210">
    <property type="entry name" value="NADP_OxRdtase_dom"/>
</dbReference>
<dbReference type="PRINTS" id="PR00069">
    <property type="entry name" value="ALDKETRDTASE"/>
</dbReference>
<name>A0ABS1BCN1_9MICO</name>
<gene>
    <name evidence="3" type="ORF">I8D64_13305</name>
</gene>
<organism evidence="3 4">
    <name type="scientific">Brachybacterium halotolerans</name>
    <dbReference type="NCBI Taxonomy" id="2795215"/>
    <lineage>
        <taxon>Bacteria</taxon>
        <taxon>Bacillati</taxon>
        <taxon>Actinomycetota</taxon>
        <taxon>Actinomycetes</taxon>
        <taxon>Micrococcales</taxon>
        <taxon>Dermabacteraceae</taxon>
        <taxon>Brachybacterium</taxon>
    </lineage>
</organism>
<dbReference type="Gene3D" id="3.20.20.100">
    <property type="entry name" value="NADP-dependent oxidoreductase domain"/>
    <property type="match status" value="1"/>
</dbReference>
<dbReference type="InterPro" id="IPR020471">
    <property type="entry name" value="AKR"/>
</dbReference>
<sequence length="294" mass="31583">MSTGHIGDLTVRRVGYGAMQLAGPGVFGPPADPENNKKVLRRAVELGVDHIDTAQFYGPDVVNDLIREALHPYPENLRLVTKVGAQRGEKGEWLPAGEPDQLVEQVEQNLRALGTEQLAMVNLRRYELDAPGGEEPDLEEQLAALVTLREQGKVAEIGISSVTADTVRRAVEAAGVVSVQNPYSILDRSGQEALEVAREHGLAFVPYFPLGSAFTGGPAKITADPHIAAVAQKHGVAPTQVALAWLLAQYENVLLIPGTASLAHLEDNLAVDDIELDPEDLLQLAKVEESPVSH</sequence>
<dbReference type="PANTHER" id="PTHR43625">
    <property type="entry name" value="AFLATOXIN B1 ALDEHYDE REDUCTASE"/>
    <property type="match status" value="1"/>
</dbReference>
<dbReference type="InterPro" id="IPR050791">
    <property type="entry name" value="Aldo-Keto_reductase"/>
</dbReference>
<keyword evidence="4" id="KW-1185">Reference proteome</keyword>
<evidence type="ECO:0000256" key="1">
    <source>
        <dbReference type="ARBA" id="ARBA00023002"/>
    </source>
</evidence>
<proteinExistence type="predicted"/>
<dbReference type="EMBL" id="JAEDAJ010000008">
    <property type="protein sequence ID" value="MBK0332373.1"/>
    <property type="molecule type" value="Genomic_DNA"/>
</dbReference>
<dbReference type="NCBIfam" id="NF007695">
    <property type="entry name" value="PRK10376.1"/>
    <property type="match status" value="1"/>
</dbReference>
<feature type="domain" description="NADP-dependent oxidoreductase" evidence="2">
    <location>
        <begin position="14"/>
        <end position="288"/>
    </location>
</feature>
<dbReference type="InterPro" id="IPR036812">
    <property type="entry name" value="NAD(P)_OxRdtase_dom_sf"/>
</dbReference>